<gene>
    <name evidence="1" type="ORF">BJ138DRAFT_966893</name>
</gene>
<keyword evidence="2" id="KW-1185">Reference proteome</keyword>
<protein>
    <submittedName>
        <fullName evidence="1">Uncharacterized protein</fullName>
    </submittedName>
</protein>
<dbReference type="Proteomes" id="UP000790377">
    <property type="component" value="Unassembled WGS sequence"/>
</dbReference>
<evidence type="ECO:0000313" key="1">
    <source>
        <dbReference type="EMBL" id="KAH7903534.1"/>
    </source>
</evidence>
<reference evidence="1" key="1">
    <citation type="journal article" date="2021" name="New Phytol.">
        <title>Evolutionary innovations through gain and loss of genes in the ectomycorrhizal Boletales.</title>
        <authorList>
            <person name="Wu G."/>
            <person name="Miyauchi S."/>
            <person name="Morin E."/>
            <person name="Kuo A."/>
            <person name="Drula E."/>
            <person name="Varga T."/>
            <person name="Kohler A."/>
            <person name="Feng B."/>
            <person name="Cao Y."/>
            <person name="Lipzen A."/>
            <person name="Daum C."/>
            <person name="Hundley H."/>
            <person name="Pangilinan J."/>
            <person name="Johnson J."/>
            <person name="Barry K."/>
            <person name="LaButti K."/>
            <person name="Ng V."/>
            <person name="Ahrendt S."/>
            <person name="Min B."/>
            <person name="Choi I.G."/>
            <person name="Park H."/>
            <person name="Plett J.M."/>
            <person name="Magnuson J."/>
            <person name="Spatafora J.W."/>
            <person name="Nagy L.G."/>
            <person name="Henrissat B."/>
            <person name="Grigoriev I.V."/>
            <person name="Yang Z.L."/>
            <person name="Xu J."/>
            <person name="Martin F.M."/>
        </authorList>
    </citation>
    <scope>NUCLEOTIDE SEQUENCE</scope>
    <source>
        <strain evidence="1">ATCC 28755</strain>
    </source>
</reference>
<sequence>KKQNQWRRWGQDVIPSLIAPYLAYLHQSKLLRRRPHPLASQGCTKGCNQKNLKVTCVLFDRKSSVMLRS</sequence>
<evidence type="ECO:0000313" key="2">
    <source>
        <dbReference type="Proteomes" id="UP000790377"/>
    </source>
</evidence>
<proteinExistence type="predicted"/>
<organism evidence="1 2">
    <name type="scientific">Hygrophoropsis aurantiaca</name>
    <dbReference type="NCBI Taxonomy" id="72124"/>
    <lineage>
        <taxon>Eukaryota</taxon>
        <taxon>Fungi</taxon>
        <taxon>Dikarya</taxon>
        <taxon>Basidiomycota</taxon>
        <taxon>Agaricomycotina</taxon>
        <taxon>Agaricomycetes</taxon>
        <taxon>Agaricomycetidae</taxon>
        <taxon>Boletales</taxon>
        <taxon>Coniophorineae</taxon>
        <taxon>Hygrophoropsidaceae</taxon>
        <taxon>Hygrophoropsis</taxon>
    </lineage>
</organism>
<name>A0ACB7ZQU9_9AGAM</name>
<dbReference type="EMBL" id="MU268908">
    <property type="protein sequence ID" value="KAH7903534.1"/>
    <property type="molecule type" value="Genomic_DNA"/>
</dbReference>
<feature type="non-terminal residue" evidence="1">
    <location>
        <position position="1"/>
    </location>
</feature>
<accession>A0ACB7ZQU9</accession>
<feature type="non-terminal residue" evidence="1">
    <location>
        <position position="69"/>
    </location>
</feature>
<comment type="caution">
    <text evidence="1">The sequence shown here is derived from an EMBL/GenBank/DDBJ whole genome shotgun (WGS) entry which is preliminary data.</text>
</comment>